<organism evidence="4 5">
    <name type="scientific">Rheinheimera muenzenbergensis</name>
    <dbReference type="NCBI Taxonomy" id="1193628"/>
    <lineage>
        <taxon>Bacteria</taxon>
        <taxon>Pseudomonadati</taxon>
        <taxon>Pseudomonadota</taxon>
        <taxon>Gammaproteobacteria</taxon>
        <taxon>Chromatiales</taxon>
        <taxon>Chromatiaceae</taxon>
        <taxon>Rheinheimera</taxon>
    </lineage>
</organism>
<dbReference type="Pfam" id="PF00990">
    <property type="entry name" value="GGDEF"/>
    <property type="match status" value="1"/>
</dbReference>
<dbReference type="InterPro" id="IPR029787">
    <property type="entry name" value="Nucleotide_cyclase"/>
</dbReference>
<keyword evidence="1" id="KW-0472">Membrane</keyword>
<dbReference type="Gene3D" id="3.20.20.450">
    <property type="entry name" value="EAL domain"/>
    <property type="match status" value="1"/>
</dbReference>
<dbReference type="PROSITE" id="PS50885">
    <property type="entry name" value="HAMP"/>
    <property type="match status" value="1"/>
</dbReference>
<dbReference type="InterPro" id="IPR000160">
    <property type="entry name" value="GGDEF_dom"/>
</dbReference>
<sequence length="659" mass="73810">MTFFAFAASLLNSTYAMRDYLDQQLASHARDAAHNLGLAISASDANDLVLVHTLASSLFDSGYYQQIRFINNEQQELLNLQHQQQADVPLWFANRFALNAPLMQSEIGDGWINLGQLTVQSHTGLAQQALWQQTKSNALSALLLFLLAALSIHFILRALLKPLYHIAEQAKAVTRKEFRQNEHRTNTRELRTVMSALNVMVRNIGQVFNEQNQQAELLLQEAYLDPLTAVPNRRAMQQRLAALRDDARQAHNDLYVAMITLNSLSQVNTELGFNSGDDYVKQAAQLLQQLHPQLETYRVSGSEFILLGTLTKQQATDADLQLQQLLQNHDSARYDNGFASAVSLLVAPDEAFDKMMARLDSLQTQDTLFMLNSWHIDAKTTEVAAIGREQWQALLQRLLSSGQTSKHIQLLLLPVVDNNGQLLYAEALLRFVVDQQQLSTLEVLAMAQKLGLADELERQMLQFSLDNLRQLQGGAVALNISSAVLQSSVLSNWLLQQLDQQADQLPALLVEIAESSLLQLPEQCARLITELKKRNISVVIERFGANLTSLRHIQNLDIDYVKLDASFSAAPDLDNNRFVISTLTQICHSVGIKVLTTHLESKNFINKLKLLNIDGFQGFAVNEITNFTLLSKKEDASKNKIPYTLTQLLNPNGDTYDAS</sequence>
<proteinExistence type="predicted"/>
<evidence type="ECO:0000313" key="5">
    <source>
        <dbReference type="Proteomes" id="UP001375382"/>
    </source>
</evidence>
<keyword evidence="5" id="KW-1185">Reference proteome</keyword>
<dbReference type="Gene3D" id="3.30.70.270">
    <property type="match status" value="1"/>
</dbReference>
<evidence type="ECO:0000313" key="4">
    <source>
        <dbReference type="EMBL" id="MEH8018590.1"/>
    </source>
</evidence>
<dbReference type="Pfam" id="PF00563">
    <property type="entry name" value="EAL"/>
    <property type="match status" value="1"/>
</dbReference>
<dbReference type="PANTHER" id="PTHR33121:SF79">
    <property type="entry name" value="CYCLIC DI-GMP PHOSPHODIESTERASE PDED-RELATED"/>
    <property type="match status" value="1"/>
</dbReference>
<feature type="domain" description="EAL" evidence="2">
    <location>
        <begin position="388"/>
        <end position="638"/>
    </location>
</feature>
<dbReference type="PROSITE" id="PS50883">
    <property type="entry name" value="EAL"/>
    <property type="match status" value="1"/>
</dbReference>
<reference evidence="4 5" key="1">
    <citation type="journal article" date="2023" name="Ecotoxicol. Environ. Saf.">
        <title>Mercury remediation potential of mercury-resistant strain Rheinheimera metallidurans sp. nov. isolated from a municipal waste dumping site.</title>
        <authorList>
            <person name="Yadav V."/>
            <person name="Manjhi A."/>
            <person name="Vadakedath N."/>
        </authorList>
    </citation>
    <scope>NUCLEOTIDE SEQUENCE [LARGE SCALE GENOMIC DNA]</scope>
    <source>
        <strain evidence="4 5">E-49</strain>
    </source>
</reference>
<dbReference type="SMART" id="SM00267">
    <property type="entry name" value="GGDEF"/>
    <property type="match status" value="1"/>
</dbReference>
<feature type="transmembrane region" description="Helical" evidence="1">
    <location>
        <begin position="138"/>
        <end position="160"/>
    </location>
</feature>
<dbReference type="InterPro" id="IPR003660">
    <property type="entry name" value="HAMP_dom"/>
</dbReference>
<dbReference type="Pfam" id="PF16448">
    <property type="entry name" value="LapD_MoxY_N"/>
    <property type="match status" value="1"/>
</dbReference>
<feature type="domain" description="HAMP" evidence="3">
    <location>
        <begin position="157"/>
        <end position="209"/>
    </location>
</feature>
<dbReference type="InterPro" id="IPR043128">
    <property type="entry name" value="Rev_trsase/Diguanyl_cyclase"/>
</dbReference>
<dbReference type="Gene3D" id="3.30.110.200">
    <property type="match status" value="1"/>
</dbReference>
<keyword evidence="1" id="KW-0812">Transmembrane</keyword>
<comment type="caution">
    <text evidence="4">The sequence shown here is derived from an EMBL/GenBank/DDBJ whole genome shotgun (WGS) entry which is preliminary data.</text>
</comment>
<dbReference type="NCBIfam" id="TIGR00254">
    <property type="entry name" value="GGDEF"/>
    <property type="match status" value="1"/>
</dbReference>
<dbReference type="RefSeq" id="WP_335736993.1">
    <property type="nucleotide sequence ID" value="NZ_JALAAR010000014.1"/>
</dbReference>
<dbReference type="Proteomes" id="UP001375382">
    <property type="component" value="Unassembled WGS sequence"/>
</dbReference>
<dbReference type="InterPro" id="IPR042461">
    <property type="entry name" value="LapD_MoxY_peri_C"/>
</dbReference>
<dbReference type="InterPro" id="IPR050706">
    <property type="entry name" value="Cyclic-di-GMP_PDE-like"/>
</dbReference>
<evidence type="ECO:0000259" key="3">
    <source>
        <dbReference type="PROSITE" id="PS50885"/>
    </source>
</evidence>
<protein>
    <submittedName>
        <fullName evidence="4">EAL domain-containing protein</fullName>
    </submittedName>
</protein>
<dbReference type="PANTHER" id="PTHR33121">
    <property type="entry name" value="CYCLIC DI-GMP PHOSPHODIESTERASE PDEF"/>
    <property type="match status" value="1"/>
</dbReference>
<evidence type="ECO:0000259" key="2">
    <source>
        <dbReference type="PROSITE" id="PS50883"/>
    </source>
</evidence>
<accession>A0ABU8CAF4</accession>
<name>A0ABU8CAF4_9GAMM</name>
<evidence type="ECO:0000256" key="1">
    <source>
        <dbReference type="SAM" id="Phobius"/>
    </source>
</evidence>
<dbReference type="SUPFAM" id="SSF141868">
    <property type="entry name" value="EAL domain-like"/>
    <property type="match status" value="1"/>
</dbReference>
<dbReference type="SMART" id="SM00052">
    <property type="entry name" value="EAL"/>
    <property type="match status" value="1"/>
</dbReference>
<dbReference type="InterPro" id="IPR035919">
    <property type="entry name" value="EAL_sf"/>
</dbReference>
<gene>
    <name evidence="4" type="ORF">MN202_15205</name>
</gene>
<keyword evidence="1" id="KW-1133">Transmembrane helix</keyword>
<dbReference type="InterPro" id="IPR001633">
    <property type="entry name" value="EAL_dom"/>
</dbReference>
<dbReference type="SUPFAM" id="SSF55073">
    <property type="entry name" value="Nucleotide cyclase"/>
    <property type="match status" value="1"/>
</dbReference>
<dbReference type="EMBL" id="JALAAR010000014">
    <property type="protein sequence ID" value="MEH8018590.1"/>
    <property type="molecule type" value="Genomic_DNA"/>
</dbReference>
<dbReference type="InterPro" id="IPR032244">
    <property type="entry name" value="LapD_MoxY_N"/>
</dbReference>
<dbReference type="Gene3D" id="6.20.270.20">
    <property type="entry name" value="LapD/MoxY periplasmic domain"/>
    <property type="match status" value="1"/>
</dbReference>
<dbReference type="CDD" id="cd01948">
    <property type="entry name" value="EAL"/>
    <property type="match status" value="1"/>
</dbReference>